<comment type="caution">
    <text evidence="2">The sequence shown here is derived from an EMBL/GenBank/DDBJ whole genome shotgun (WGS) entry which is preliminary data.</text>
</comment>
<evidence type="ECO:0000313" key="3">
    <source>
        <dbReference type="Proteomes" id="UP000568380"/>
    </source>
</evidence>
<sequence length="116" mass="12774">MWEQRYSVRTVSDDHHGGEIRVWKRGSATVQPPWVSVSCPECGAFQVTCLPYGFLSRHPELTAAPEPRPLQLTPPAAPKAAPAVWPTRLLAALGLPVLVFVGYELWHNLVALSPSH</sequence>
<gene>
    <name evidence="2" type="ORF">HNR40_004780</name>
</gene>
<dbReference type="RefSeq" id="WP_184964805.1">
    <property type="nucleotide sequence ID" value="NZ_JACHIN010000006.1"/>
</dbReference>
<evidence type="ECO:0000256" key="1">
    <source>
        <dbReference type="SAM" id="Phobius"/>
    </source>
</evidence>
<keyword evidence="1" id="KW-0472">Membrane</keyword>
<organism evidence="2 3">
    <name type="scientific">Nonomuraea endophytica</name>
    <dbReference type="NCBI Taxonomy" id="714136"/>
    <lineage>
        <taxon>Bacteria</taxon>
        <taxon>Bacillati</taxon>
        <taxon>Actinomycetota</taxon>
        <taxon>Actinomycetes</taxon>
        <taxon>Streptosporangiales</taxon>
        <taxon>Streptosporangiaceae</taxon>
        <taxon>Nonomuraea</taxon>
    </lineage>
</organism>
<proteinExistence type="predicted"/>
<evidence type="ECO:0000313" key="2">
    <source>
        <dbReference type="EMBL" id="MBB5079294.1"/>
    </source>
</evidence>
<keyword evidence="3" id="KW-1185">Reference proteome</keyword>
<keyword evidence="1" id="KW-1133">Transmembrane helix</keyword>
<dbReference type="EMBL" id="JACHIN010000006">
    <property type="protein sequence ID" value="MBB5079294.1"/>
    <property type="molecule type" value="Genomic_DNA"/>
</dbReference>
<dbReference type="Proteomes" id="UP000568380">
    <property type="component" value="Unassembled WGS sequence"/>
</dbReference>
<dbReference type="AlphaFoldDB" id="A0A7W8A5B2"/>
<feature type="transmembrane region" description="Helical" evidence="1">
    <location>
        <begin position="89"/>
        <end position="106"/>
    </location>
</feature>
<accession>A0A7W8A5B2</accession>
<name>A0A7W8A5B2_9ACTN</name>
<reference evidence="2 3" key="1">
    <citation type="submission" date="2020-08" db="EMBL/GenBank/DDBJ databases">
        <title>Genomic Encyclopedia of Type Strains, Phase IV (KMG-IV): sequencing the most valuable type-strain genomes for metagenomic binning, comparative biology and taxonomic classification.</title>
        <authorList>
            <person name="Goeker M."/>
        </authorList>
    </citation>
    <scope>NUCLEOTIDE SEQUENCE [LARGE SCALE GENOMIC DNA]</scope>
    <source>
        <strain evidence="2 3">DSM 45385</strain>
    </source>
</reference>
<keyword evidence="1" id="KW-0812">Transmembrane</keyword>
<protein>
    <submittedName>
        <fullName evidence="2">Uncharacterized protein</fullName>
    </submittedName>
</protein>